<evidence type="ECO:0000313" key="3">
    <source>
        <dbReference type="Proteomes" id="UP000315349"/>
    </source>
</evidence>
<reference evidence="2 3" key="1">
    <citation type="submission" date="2019-02" db="EMBL/GenBank/DDBJ databases">
        <title>Deep-cultivation of Planctomycetes and their phenomic and genomic characterization uncovers novel biology.</title>
        <authorList>
            <person name="Wiegand S."/>
            <person name="Jogler M."/>
            <person name="Boedeker C."/>
            <person name="Pinto D."/>
            <person name="Vollmers J."/>
            <person name="Rivas-Marin E."/>
            <person name="Kohn T."/>
            <person name="Peeters S.H."/>
            <person name="Heuer A."/>
            <person name="Rast P."/>
            <person name="Oberbeckmann S."/>
            <person name="Bunk B."/>
            <person name="Jeske O."/>
            <person name="Meyerdierks A."/>
            <person name="Storesund J.E."/>
            <person name="Kallscheuer N."/>
            <person name="Luecker S."/>
            <person name="Lage O.M."/>
            <person name="Pohl T."/>
            <person name="Merkel B.J."/>
            <person name="Hornburger P."/>
            <person name="Mueller R.-W."/>
            <person name="Bruemmer F."/>
            <person name="Labrenz M."/>
            <person name="Spormann A.M."/>
            <person name="Op den Camp H."/>
            <person name="Overmann J."/>
            <person name="Amann R."/>
            <person name="Jetten M.S.M."/>
            <person name="Mascher T."/>
            <person name="Medema M.H."/>
            <person name="Devos D.P."/>
            <person name="Kaster A.-K."/>
            <person name="Ovreas L."/>
            <person name="Rohde M."/>
            <person name="Galperin M.Y."/>
            <person name="Jogler C."/>
        </authorList>
    </citation>
    <scope>NUCLEOTIDE SEQUENCE [LARGE SCALE GENOMIC DNA]</scope>
    <source>
        <strain evidence="2 3">Spb1</strain>
    </source>
</reference>
<organism evidence="2 3">
    <name type="scientific">Planctopirus ephydatiae</name>
    <dbReference type="NCBI Taxonomy" id="2528019"/>
    <lineage>
        <taxon>Bacteria</taxon>
        <taxon>Pseudomonadati</taxon>
        <taxon>Planctomycetota</taxon>
        <taxon>Planctomycetia</taxon>
        <taxon>Planctomycetales</taxon>
        <taxon>Planctomycetaceae</taxon>
        <taxon>Planctopirus</taxon>
    </lineage>
</organism>
<name>A0A518GQL0_9PLAN</name>
<keyword evidence="1" id="KW-0732">Signal</keyword>
<protein>
    <submittedName>
        <fullName evidence="2">Uncharacterized protein</fullName>
    </submittedName>
</protein>
<dbReference type="AlphaFoldDB" id="A0A518GQL0"/>
<dbReference type="RefSeq" id="WP_145300796.1">
    <property type="nucleotide sequence ID" value="NZ_CP036299.1"/>
</dbReference>
<sequence length="272" mass="29340" precursor="true">MYHKLLCCITLCTTTLLWAQLPAQEIAPEVTPQPVVAPLTPAPVLVAPVLPDAISLPPASIANLPAIAPENQPVAPLTNQVGSPSKEMSPTNIVTVNYTPDGSAVHTFGAGTAAEWTVTITPGFSSTSGMSSLPGRFAPNTLMPPAPAAQSTPAGGENTPEVADHACLNCDLPHTGTGALTGVIRAHHYTEVYNQIPFSRSEYDANPAYRHDATMELLLGQIRPVTYQTTNVNVATGGWSPWINYYRGFWGYPWGYQPFGYYAPRYRTYVRW</sequence>
<dbReference type="KEGG" id="peh:Spb1_27640"/>
<keyword evidence="3" id="KW-1185">Reference proteome</keyword>
<gene>
    <name evidence="2" type="ORF">Spb1_27640</name>
</gene>
<accession>A0A518GQL0</accession>
<feature type="signal peptide" evidence="1">
    <location>
        <begin position="1"/>
        <end position="19"/>
    </location>
</feature>
<dbReference type="OrthoDB" id="211798at2"/>
<dbReference type="EMBL" id="CP036299">
    <property type="protein sequence ID" value="QDV30829.1"/>
    <property type="molecule type" value="Genomic_DNA"/>
</dbReference>
<feature type="chain" id="PRO_5021841058" evidence="1">
    <location>
        <begin position="20"/>
        <end position="272"/>
    </location>
</feature>
<evidence type="ECO:0000313" key="2">
    <source>
        <dbReference type="EMBL" id="QDV30829.1"/>
    </source>
</evidence>
<dbReference type="Proteomes" id="UP000315349">
    <property type="component" value="Chromosome"/>
</dbReference>
<evidence type="ECO:0000256" key="1">
    <source>
        <dbReference type="SAM" id="SignalP"/>
    </source>
</evidence>
<proteinExistence type="predicted"/>